<evidence type="ECO:0000256" key="1">
    <source>
        <dbReference type="SAM" id="MobiDB-lite"/>
    </source>
</evidence>
<dbReference type="AlphaFoldDB" id="A0AAX6GC10"/>
<feature type="compositionally biased region" description="Basic and acidic residues" evidence="1">
    <location>
        <begin position="1"/>
        <end position="10"/>
    </location>
</feature>
<feature type="region of interest" description="Disordered" evidence="1">
    <location>
        <begin position="1"/>
        <end position="26"/>
    </location>
</feature>
<reference evidence="2" key="1">
    <citation type="journal article" date="2023" name="GigaByte">
        <title>Genome assembly of the bearded iris, Iris pallida Lam.</title>
        <authorList>
            <person name="Bruccoleri R.E."/>
            <person name="Oakeley E.J."/>
            <person name="Faust A.M.E."/>
            <person name="Altorfer M."/>
            <person name="Dessus-Babus S."/>
            <person name="Burckhardt D."/>
            <person name="Oertli M."/>
            <person name="Naumann U."/>
            <person name="Petersen F."/>
            <person name="Wong J."/>
        </authorList>
    </citation>
    <scope>NUCLEOTIDE SEQUENCE</scope>
    <source>
        <strain evidence="2">GSM-AAB239-AS_SAM_17_03QT</strain>
    </source>
</reference>
<comment type="caution">
    <text evidence="2">The sequence shown here is derived from an EMBL/GenBank/DDBJ whole genome shotgun (WGS) entry which is preliminary data.</text>
</comment>
<dbReference type="Proteomes" id="UP001140949">
    <property type="component" value="Unassembled WGS sequence"/>
</dbReference>
<protein>
    <submittedName>
        <fullName evidence="2">WD repeat-containing protein 11</fullName>
    </submittedName>
</protein>
<dbReference type="EMBL" id="JANAVB010021000">
    <property type="protein sequence ID" value="KAJ6826219.1"/>
    <property type="molecule type" value="Genomic_DNA"/>
</dbReference>
<keyword evidence="3" id="KW-1185">Reference proteome</keyword>
<evidence type="ECO:0000313" key="2">
    <source>
        <dbReference type="EMBL" id="KAJ6826219.1"/>
    </source>
</evidence>
<organism evidence="2 3">
    <name type="scientific">Iris pallida</name>
    <name type="common">Sweet iris</name>
    <dbReference type="NCBI Taxonomy" id="29817"/>
    <lineage>
        <taxon>Eukaryota</taxon>
        <taxon>Viridiplantae</taxon>
        <taxon>Streptophyta</taxon>
        <taxon>Embryophyta</taxon>
        <taxon>Tracheophyta</taxon>
        <taxon>Spermatophyta</taxon>
        <taxon>Magnoliopsida</taxon>
        <taxon>Liliopsida</taxon>
        <taxon>Asparagales</taxon>
        <taxon>Iridaceae</taxon>
        <taxon>Iridoideae</taxon>
        <taxon>Irideae</taxon>
        <taxon>Iris</taxon>
    </lineage>
</organism>
<reference evidence="2" key="2">
    <citation type="submission" date="2023-04" db="EMBL/GenBank/DDBJ databases">
        <authorList>
            <person name="Bruccoleri R.E."/>
            <person name="Oakeley E.J."/>
            <person name="Faust A.-M."/>
            <person name="Dessus-Babus S."/>
            <person name="Altorfer M."/>
            <person name="Burckhardt D."/>
            <person name="Oertli M."/>
            <person name="Naumann U."/>
            <person name="Petersen F."/>
            <person name="Wong J."/>
        </authorList>
    </citation>
    <scope>NUCLEOTIDE SEQUENCE</scope>
    <source>
        <strain evidence="2">GSM-AAB239-AS_SAM_17_03QT</strain>
        <tissue evidence="2">Leaf</tissue>
    </source>
</reference>
<evidence type="ECO:0000313" key="3">
    <source>
        <dbReference type="Proteomes" id="UP001140949"/>
    </source>
</evidence>
<sequence length="83" mass="9080">MEVASMDRNRGGGAHLGQERGGRRRSAGLADAELARYLTPAAVGAQRGGEPGSADCRRCIRRTVERMRRTRSSRLGPWSGERQ</sequence>
<gene>
    <name evidence="2" type="ORF">M6B38_372390</name>
</gene>
<name>A0AAX6GC10_IRIPA</name>
<proteinExistence type="predicted"/>
<accession>A0AAX6GC10</accession>